<organism evidence="2 3">
    <name type="scientific">Dryococelus australis</name>
    <dbReference type="NCBI Taxonomy" id="614101"/>
    <lineage>
        <taxon>Eukaryota</taxon>
        <taxon>Metazoa</taxon>
        <taxon>Ecdysozoa</taxon>
        <taxon>Arthropoda</taxon>
        <taxon>Hexapoda</taxon>
        <taxon>Insecta</taxon>
        <taxon>Pterygota</taxon>
        <taxon>Neoptera</taxon>
        <taxon>Polyneoptera</taxon>
        <taxon>Phasmatodea</taxon>
        <taxon>Verophasmatodea</taxon>
        <taxon>Anareolatae</taxon>
        <taxon>Phasmatidae</taxon>
        <taxon>Eurycanthinae</taxon>
        <taxon>Dryococelus</taxon>
    </lineage>
</organism>
<evidence type="ECO:0000313" key="3">
    <source>
        <dbReference type="Proteomes" id="UP001159363"/>
    </source>
</evidence>
<protein>
    <recommendedName>
        <fullName evidence="4">Retrotransposon gag domain-containing protein</fullName>
    </recommendedName>
</protein>
<comment type="caution">
    <text evidence="2">The sequence shown here is derived from an EMBL/GenBank/DDBJ whole genome shotgun (WGS) entry which is preliminary data.</text>
</comment>
<accession>A0ABQ9IGV8</accession>
<name>A0ABQ9IGV8_9NEOP</name>
<feature type="region of interest" description="Disordered" evidence="1">
    <location>
        <begin position="235"/>
        <end position="258"/>
    </location>
</feature>
<feature type="region of interest" description="Disordered" evidence="1">
    <location>
        <begin position="1"/>
        <end position="26"/>
    </location>
</feature>
<feature type="compositionally biased region" description="Polar residues" evidence="1">
    <location>
        <begin position="235"/>
        <end position="254"/>
    </location>
</feature>
<dbReference type="Proteomes" id="UP001159363">
    <property type="component" value="Chromosome 1"/>
</dbReference>
<dbReference type="EMBL" id="JARBHB010000001">
    <property type="protein sequence ID" value="KAJ8895920.1"/>
    <property type="molecule type" value="Genomic_DNA"/>
</dbReference>
<sequence length="332" mass="37428">MNGNSSALLPLWRGTVPNKTEGQNETCQPATMACNSNLATPELRLPTNSNSLHQPQLITTAHPTATMYHHPAKHWSEEMPKFSGKQNENPVTYIKKMEEYAKLFALNDTDLLRCTRMSLQSTACFWWEVEKDRITNFSGFQESFLLQFWSSKIQSNIRSQPAYGHWDPKKEKRIEEHFSDVYERTRHLAAAMGDELVDVVISQLPITHHRQFTGGVYRDLTEFIHHFISADQLERQASSTNTAPMHNARSQNTQHGERNFRVNTVHGKQADSPGTTTTEDEVLIDKGGTMADRTGIVTAVILGILKEGTAVARMVIKEEAIFTTAGKTREGT</sequence>
<evidence type="ECO:0008006" key="4">
    <source>
        <dbReference type="Google" id="ProtNLM"/>
    </source>
</evidence>
<reference evidence="2 3" key="1">
    <citation type="submission" date="2023-02" db="EMBL/GenBank/DDBJ databases">
        <title>LHISI_Scaffold_Assembly.</title>
        <authorList>
            <person name="Stuart O.P."/>
            <person name="Cleave R."/>
            <person name="Magrath M.J.L."/>
            <person name="Mikheyev A.S."/>
        </authorList>
    </citation>
    <scope>NUCLEOTIDE SEQUENCE [LARGE SCALE GENOMIC DNA]</scope>
    <source>
        <strain evidence="2">Daus_M_001</strain>
        <tissue evidence="2">Leg muscle</tissue>
    </source>
</reference>
<gene>
    <name evidence="2" type="ORF">PR048_001261</name>
</gene>
<evidence type="ECO:0000313" key="2">
    <source>
        <dbReference type="EMBL" id="KAJ8895920.1"/>
    </source>
</evidence>
<evidence type="ECO:0000256" key="1">
    <source>
        <dbReference type="SAM" id="MobiDB-lite"/>
    </source>
</evidence>
<proteinExistence type="predicted"/>
<keyword evidence="3" id="KW-1185">Reference proteome</keyword>
<feature type="compositionally biased region" description="Polar residues" evidence="1">
    <location>
        <begin position="17"/>
        <end position="26"/>
    </location>
</feature>